<dbReference type="InterPro" id="IPR057326">
    <property type="entry name" value="KR_dom"/>
</dbReference>
<sequence length="753" mass="79934">MVLGKCQRCLDAACIPCDDDACARTEPSHCGADGFCTSCAEPWPAEAPGIEAPGISSSCHRCKDPLCGNCHKHPSKCTACIDRTWNLTPEGLQGISLDPASGRCLLCPLGCLSCTPAKQGLRCQECVYGFARGVDGACKQCPKLCSQCETPTKCFYCENRSPAGLPVYQDAKGQCHEGKVKGCEEYRPNGTCKACQYGYLLRGGRRAALRSATGLPTIEAYGEGATTLVSKERFRFLVDEPPKLGLDMQLSLEKGEVDHNCEPACVLHDLEAAAQGGGGATGTAKGASAGREADAPQAAGGAAKPAGARGFATLASRRLAPARRVSTSAYCRGKDGEDVAREHLKGTEETPQLQKETSQQGASTTAGGAYASRDDPKSQAAQPTAGKSQKQIVEEQGAGAFVHPEESGNAEGGEPMAPAHSPGYADRAVKAGKEGHSPLGERPAGSDLGYESLGDATSSSLKGRTVLITGSTDGIGKHTAALLAQQGATVLVHGRSRSKVQRTLRELRAHTSNPAVVGYCYDLSSMAETRRFAEHLRCDLLHHFDGRLHCLINNAAVFNEELVTTEEGLEETWAVNVAAPFMLTCSIVDLVLDRIINVSSISHADTLDWDSLQGDLGEDEYGRVGHKAYNQSKLALNMWTFALAARLHRAHHPATVHSIDPGTAATKLLLHGWGEVAHSVATRASEITDLEWAVKDPALGKCTGRYWVNRKPRASARFSYNLDAQQRLWDLLTEQTGAKLPLDGADASSLAAA</sequence>
<keyword evidence="1" id="KW-0560">Oxidoreductase</keyword>
<dbReference type="Pfam" id="PF00106">
    <property type="entry name" value="adh_short"/>
    <property type="match status" value="1"/>
</dbReference>
<dbReference type="Proteomes" id="UP000239649">
    <property type="component" value="Unassembled WGS sequence"/>
</dbReference>
<dbReference type="PANTHER" id="PTHR43157:SF31">
    <property type="entry name" value="PHOSPHATIDYLINOSITOL-GLYCAN BIOSYNTHESIS CLASS F PROTEIN"/>
    <property type="match status" value="1"/>
</dbReference>
<dbReference type="PROSITE" id="PS01248">
    <property type="entry name" value="EGF_LAM_1"/>
    <property type="match status" value="1"/>
</dbReference>
<dbReference type="SUPFAM" id="SSF51735">
    <property type="entry name" value="NAD(P)-binding Rossmann-fold domains"/>
    <property type="match status" value="1"/>
</dbReference>
<protein>
    <submittedName>
        <fullName evidence="4">Zinc finger lsd1 subclass family isoform C</fullName>
    </submittedName>
</protein>
<dbReference type="PRINTS" id="PR00081">
    <property type="entry name" value="GDHRDH"/>
</dbReference>
<reference evidence="4 5" key="1">
    <citation type="journal article" date="2018" name="Plant J.">
        <title>Genome sequences of Chlorella sorokiniana UTEX 1602 and Micractinium conductrix SAG 241.80: implications to maltose excretion by a green alga.</title>
        <authorList>
            <person name="Arriola M.B."/>
            <person name="Velmurugan N."/>
            <person name="Zhang Y."/>
            <person name="Plunkett M.H."/>
            <person name="Hondzo H."/>
            <person name="Barney B.M."/>
        </authorList>
    </citation>
    <scope>NUCLEOTIDE SEQUENCE [LARGE SCALE GENOMIC DNA]</scope>
    <source>
        <strain evidence="4 5">SAG 241.80</strain>
    </source>
</reference>
<keyword evidence="5" id="KW-1185">Reference proteome</keyword>
<dbReference type="PANTHER" id="PTHR43157">
    <property type="entry name" value="PHOSPHATIDYLINOSITOL-GLYCAN BIOSYNTHESIS CLASS F PROTEIN-RELATED"/>
    <property type="match status" value="1"/>
</dbReference>
<dbReference type="EMBL" id="LHPF02000001">
    <property type="protein sequence ID" value="PSC76388.1"/>
    <property type="molecule type" value="Genomic_DNA"/>
</dbReference>
<proteinExistence type="predicted"/>
<dbReference type="Gene3D" id="3.40.50.720">
    <property type="entry name" value="NAD(P)-binding Rossmann-like Domain"/>
    <property type="match status" value="1"/>
</dbReference>
<dbReference type="InterPro" id="IPR002347">
    <property type="entry name" value="SDR_fam"/>
</dbReference>
<dbReference type="STRING" id="554055.A0A2P6VQL5"/>
<accession>A0A2P6VQL5</accession>
<dbReference type="InterPro" id="IPR020904">
    <property type="entry name" value="Sc_DH/Rdtase_CS"/>
</dbReference>
<feature type="domain" description="Laminin EGF-like" evidence="3">
    <location>
        <begin position="111"/>
        <end position="145"/>
    </location>
</feature>
<organism evidence="4 5">
    <name type="scientific">Micractinium conductrix</name>
    <dbReference type="NCBI Taxonomy" id="554055"/>
    <lineage>
        <taxon>Eukaryota</taxon>
        <taxon>Viridiplantae</taxon>
        <taxon>Chlorophyta</taxon>
        <taxon>core chlorophytes</taxon>
        <taxon>Trebouxiophyceae</taxon>
        <taxon>Chlorellales</taxon>
        <taxon>Chlorellaceae</taxon>
        <taxon>Chlorella clade</taxon>
        <taxon>Micractinium</taxon>
    </lineage>
</organism>
<dbReference type="InterPro" id="IPR002049">
    <property type="entry name" value="LE_dom"/>
</dbReference>
<feature type="compositionally biased region" description="Polar residues" evidence="2">
    <location>
        <begin position="379"/>
        <end position="391"/>
    </location>
</feature>
<evidence type="ECO:0000313" key="4">
    <source>
        <dbReference type="EMBL" id="PSC76388.1"/>
    </source>
</evidence>
<feature type="compositionally biased region" description="Low complexity" evidence="2">
    <location>
        <begin position="357"/>
        <end position="369"/>
    </location>
</feature>
<dbReference type="InterPro" id="IPR009030">
    <property type="entry name" value="Growth_fac_rcpt_cys_sf"/>
</dbReference>
<feature type="compositionally biased region" description="Low complexity" evidence="2">
    <location>
        <begin position="282"/>
        <end position="307"/>
    </location>
</feature>
<dbReference type="AlphaFoldDB" id="A0A2P6VQL5"/>
<evidence type="ECO:0000256" key="1">
    <source>
        <dbReference type="ARBA" id="ARBA00023002"/>
    </source>
</evidence>
<dbReference type="GO" id="GO:0016491">
    <property type="term" value="F:oxidoreductase activity"/>
    <property type="evidence" value="ECO:0007669"/>
    <property type="project" value="UniProtKB-KW"/>
</dbReference>
<dbReference type="InterPro" id="IPR036291">
    <property type="entry name" value="NAD(P)-bd_dom_sf"/>
</dbReference>
<feature type="region of interest" description="Disordered" evidence="2">
    <location>
        <begin position="276"/>
        <end position="307"/>
    </location>
</feature>
<evidence type="ECO:0000313" key="5">
    <source>
        <dbReference type="Proteomes" id="UP000239649"/>
    </source>
</evidence>
<dbReference type="PROSITE" id="PS00061">
    <property type="entry name" value="ADH_SHORT"/>
    <property type="match status" value="1"/>
</dbReference>
<dbReference type="SMART" id="SM00822">
    <property type="entry name" value="PKS_KR"/>
    <property type="match status" value="1"/>
</dbReference>
<name>A0A2P6VQL5_9CHLO</name>
<gene>
    <name evidence="4" type="primary">g201</name>
    <name evidence="4" type="ORF">C2E20_0201</name>
</gene>
<comment type="caution">
    <text evidence="4">The sequence shown here is derived from an EMBL/GenBank/DDBJ whole genome shotgun (WGS) entry which is preliminary data.</text>
</comment>
<dbReference type="SUPFAM" id="SSF57184">
    <property type="entry name" value="Growth factor receptor domain"/>
    <property type="match status" value="2"/>
</dbReference>
<dbReference type="OrthoDB" id="191139at2759"/>
<feature type="region of interest" description="Disordered" evidence="2">
    <location>
        <begin position="344"/>
        <end position="452"/>
    </location>
</feature>
<feature type="compositionally biased region" description="Basic and acidic residues" evidence="2">
    <location>
        <begin position="427"/>
        <end position="436"/>
    </location>
</feature>
<evidence type="ECO:0000259" key="3">
    <source>
        <dbReference type="PROSITE" id="PS01248"/>
    </source>
</evidence>
<evidence type="ECO:0000256" key="2">
    <source>
        <dbReference type="SAM" id="MobiDB-lite"/>
    </source>
</evidence>